<keyword evidence="2 3" id="KW-0413">Isomerase</keyword>
<dbReference type="Gene3D" id="1.50.10.10">
    <property type="match status" value="1"/>
</dbReference>
<sequence length="386" mass="43696">MPAQDALLAVPFDEIRRWMFDEALPFWAEYGVDRADGGFVEQLDFEGRDVGVDFKRTRVTCRQIYVFSHAAVLGWEPGRALADHGVAFLKKAWLGPDAGWARSLTRQGDVLDATPDLYDIAFALFALGWHVRATGDADSAELARQTLDFTERHMRPAQGRGFLHEKPAKGWRLQNPHMHLMEAALSCLEATGDPRYAELAKELEGLFRDKLFVPQSQTLAEYFDDDWNRAPSDDGRIIEPGHQLEWAWILANLERLTGAKTEDLVRGLTDFAERHGVDPETGVTYNQVRDDGVALDRGSRTWPNTERLKGHVARFEQWGEDPRRALTSSSRVLLDRYLGYGLPALWLDHFGPDGEHRVNYAPASTLYHVFLAFAEVLRIEPRLAGI</sequence>
<evidence type="ECO:0000256" key="2">
    <source>
        <dbReference type="ARBA" id="ARBA00023235"/>
    </source>
</evidence>
<gene>
    <name evidence="3" type="ordered locus">Caul_4916</name>
</gene>
<dbReference type="InterPro" id="IPR012341">
    <property type="entry name" value="6hp_glycosidase-like_sf"/>
</dbReference>
<evidence type="ECO:0000256" key="1">
    <source>
        <dbReference type="ARBA" id="ARBA00008558"/>
    </source>
</evidence>
<protein>
    <submittedName>
        <fullName evidence="3">Mannose-6-phosphate isomerase</fullName>
        <ecNumber evidence="3">5.3.1.8</ecNumber>
    </submittedName>
</protein>
<dbReference type="KEGG" id="cak:Caul_4916"/>
<dbReference type="EC" id="5.3.1.8" evidence="3"/>
<organism evidence="3">
    <name type="scientific">Caulobacter sp. (strain K31)</name>
    <dbReference type="NCBI Taxonomy" id="366602"/>
    <lineage>
        <taxon>Bacteria</taxon>
        <taxon>Pseudomonadati</taxon>
        <taxon>Pseudomonadota</taxon>
        <taxon>Alphaproteobacteria</taxon>
        <taxon>Caulobacterales</taxon>
        <taxon>Caulobacteraceae</taxon>
        <taxon>Caulobacter</taxon>
    </lineage>
</organism>
<proteinExistence type="inferred from homology"/>
<name>B0T590_CAUSK</name>
<dbReference type="GO" id="GO:0004476">
    <property type="term" value="F:mannose-6-phosphate isomerase activity"/>
    <property type="evidence" value="ECO:0007669"/>
    <property type="project" value="UniProtKB-EC"/>
</dbReference>
<dbReference type="OrthoDB" id="9806359at2"/>
<dbReference type="STRING" id="366602.Caul_4916"/>
<reference evidence="3" key="1">
    <citation type="submission" date="2008-01" db="EMBL/GenBank/DDBJ databases">
        <title>Complete sequence of chromosome of Caulobacter sp. K31.</title>
        <authorList>
            <consortium name="US DOE Joint Genome Institute"/>
            <person name="Copeland A."/>
            <person name="Lucas S."/>
            <person name="Lapidus A."/>
            <person name="Barry K."/>
            <person name="Glavina del Rio T."/>
            <person name="Dalin E."/>
            <person name="Tice H."/>
            <person name="Pitluck S."/>
            <person name="Bruce D."/>
            <person name="Goodwin L."/>
            <person name="Thompson L.S."/>
            <person name="Brettin T."/>
            <person name="Detter J.C."/>
            <person name="Han C."/>
            <person name="Schmutz J."/>
            <person name="Larimer F."/>
            <person name="Land M."/>
            <person name="Hauser L."/>
            <person name="Kyrpides N."/>
            <person name="Kim E."/>
            <person name="Stephens C."/>
            <person name="Richardson P."/>
        </authorList>
    </citation>
    <scope>NUCLEOTIDE SEQUENCE [LARGE SCALE GENOMIC DNA]</scope>
    <source>
        <strain evidence="3">K31</strain>
    </source>
</reference>
<evidence type="ECO:0000313" key="3">
    <source>
        <dbReference type="EMBL" id="ABZ74036.1"/>
    </source>
</evidence>
<dbReference type="Pfam" id="PF07221">
    <property type="entry name" value="GlcNAc_2-epim"/>
    <property type="match status" value="1"/>
</dbReference>
<dbReference type="PANTHER" id="PTHR15108">
    <property type="entry name" value="N-ACYLGLUCOSAMINE-2-EPIMERASE"/>
    <property type="match status" value="1"/>
</dbReference>
<dbReference type="InterPro" id="IPR008928">
    <property type="entry name" value="6-hairpin_glycosidase_sf"/>
</dbReference>
<dbReference type="SUPFAM" id="SSF48208">
    <property type="entry name" value="Six-hairpin glycosidases"/>
    <property type="match status" value="1"/>
</dbReference>
<accession>B0T590</accession>
<dbReference type="EMBL" id="CP000927">
    <property type="protein sequence ID" value="ABZ74036.1"/>
    <property type="molecule type" value="Genomic_DNA"/>
</dbReference>
<comment type="similarity">
    <text evidence="1">Belongs to the N-acylglucosamine 2-epimerase family.</text>
</comment>
<dbReference type="HOGENOM" id="CLU_046651_1_0_5"/>
<dbReference type="InterPro" id="IPR010819">
    <property type="entry name" value="AGE/CE"/>
</dbReference>
<dbReference type="eggNOG" id="COG2942">
    <property type="taxonomic scope" value="Bacteria"/>
</dbReference>
<dbReference type="GO" id="GO:0005975">
    <property type="term" value="P:carbohydrate metabolic process"/>
    <property type="evidence" value="ECO:0007669"/>
    <property type="project" value="InterPro"/>
</dbReference>
<dbReference type="AlphaFoldDB" id="B0T590"/>